<organism evidence="1 2">
    <name type="scientific">Thalassovita litoralis</name>
    <dbReference type="NCBI Taxonomy" id="1010611"/>
    <lineage>
        <taxon>Bacteria</taxon>
        <taxon>Pseudomonadati</taxon>
        <taxon>Pseudomonadota</taxon>
        <taxon>Alphaproteobacteria</taxon>
        <taxon>Rhodobacterales</taxon>
        <taxon>Roseobacteraceae</taxon>
        <taxon>Thalassovita</taxon>
    </lineage>
</organism>
<reference evidence="1 2" key="1">
    <citation type="submission" date="2017-05" db="EMBL/GenBank/DDBJ databases">
        <authorList>
            <person name="Varghese N."/>
            <person name="Submissions S."/>
        </authorList>
    </citation>
    <scope>NUCLEOTIDE SEQUENCE [LARGE SCALE GENOMIC DNA]</scope>
    <source>
        <strain evidence="1 2">DSM 29506</strain>
    </source>
</reference>
<evidence type="ECO:0000313" key="1">
    <source>
        <dbReference type="EMBL" id="SMO48585.1"/>
    </source>
</evidence>
<accession>A0A521BN95</accession>
<sequence>MITFDDFQPGHSFGAAPVTLDDALFAKWTALFPDDDACAPDMPEGMTAVLVMNAYMELIAPRPPGNVHASQAFALHRLPKLGQTVSTTVTCTGKELRNGRRWLDLETQSHDEDGNFLFSGTMRMIWAA</sequence>
<gene>
    <name evidence="1" type="ORF">SAMN06265173_103195</name>
</gene>
<protein>
    <submittedName>
        <fullName evidence="1">Uncharacterized protein</fullName>
    </submittedName>
</protein>
<dbReference type="Proteomes" id="UP000316030">
    <property type="component" value="Unassembled WGS sequence"/>
</dbReference>
<dbReference type="AlphaFoldDB" id="A0A521BN95"/>
<dbReference type="OrthoDB" id="8114072at2"/>
<dbReference type="Gene3D" id="3.10.129.10">
    <property type="entry name" value="Hotdog Thioesterase"/>
    <property type="match status" value="1"/>
</dbReference>
<dbReference type="InterPro" id="IPR029069">
    <property type="entry name" value="HotDog_dom_sf"/>
</dbReference>
<evidence type="ECO:0000313" key="2">
    <source>
        <dbReference type="Proteomes" id="UP000316030"/>
    </source>
</evidence>
<dbReference type="EMBL" id="FXTO01000003">
    <property type="protein sequence ID" value="SMO48585.1"/>
    <property type="molecule type" value="Genomic_DNA"/>
</dbReference>
<dbReference type="RefSeq" id="WP_142492229.1">
    <property type="nucleotide sequence ID" value="NZ_FXTO01000003.1"/>
</dbReference>
<proteinExistence type="predicted"/>
<dbReference type="SUPFAM" id="SSF54637">
    <property type="entry name" value="Thioesterase/thiol ester dehydrase-isomerase"/>
    <property type="match status" value="1"/>
</dbReference>
<name>A0A521BN95_9RHOB</name>
<keyword evidence="2" id="KW-1185">Reference proteome</keyword>